<name>A0A072PCL0_9EURO</name>
<evidence type="ECO:0000256" key="9">
    <source>
        <dbReference type="ARBA" id="ARBA00023180"/>
    </source>
</evidence>
<dbReference type="GO" id="GO:0009311">
    <property type="term" value="P:oligosaccharide metabolic process"/>
    <property type="evidence" value="ECO:0007669"/>
    <property type="project" value="UniProtKB-UniRule"/>
</dbReference>
<dbReference type="AlphaFoldDB" id="A0A072PCL0"/>
<dbReference type="InterPro" id="IPR012341">
    <property type="entry name" value="6hp_glycosidase-like_sf"/>
</dbReference>
<keyword evidence="3 12" id="KW-0812">Transmembrane</keyword>
<dbReference type="Gene3D" id="1.50.10.10">
    <property type="match status" value="1"/>
</dbReference>
<gene>
    <name evidence="17" type="ORF">A1O9_10718</name>
</gene>
<dbReference type="GeneID" id="25285622"/>
<dbReference type="SUPFAM" id="SSF48208">
    <property type="entry name" value="Six-hairpin glycosidases"/>
    <property type="match status" value="1"/>
</dbReference>
<dbReference type="Gene3D" id="2.70.98.110">
    <property type="entry name" value="Glycosyl hydrolase family 63, N-terminal domain"/>
    <property type="match status" value="1"/>
</dbReference>
<comment type="pathway">
    <text evidence="13">Glycan metabolism; N-glycan degradation.</text>
</comment>
<evidence type="ECO:0000256" key="7">
    <source>
        <dbReference type="ARBA" id="ARBA00022989"/>
    </source>
</evidence>
<evidence type="ECO:0000259" key="16">
    <source>
        <dbReference type="Pfam" id="PF16923"/>
    </source>
</evidence>
<evidence type="ECO:0000313" key="17">
    <source>
        <dbReference type="EMBL" id="KEF53270.1"/>
    </source>
</evidence>
<dbReference type="InterPro" id="IPR031335">
    <property type="entry name" value="Glyco_hydro_63_C"/>
</dbReference>
<dbReference type="GO" id="GO:0004573">
    <property type="term" value="F:Glc3Man9GlcNAc2 oligosaccharide glucosidase activity"/>
    <property type="evidence" value="ECO:0007669"/>
    <property type="project" value="UniProtKB-UniRule"/>
</dbReference>
<evidence type="ECO:0000256" key="6">
    <source>
        <dbReference type="ARBA" id="ARBA00022968"/>
    </source>
</evidence>
<dbReference type="Proteomes" id="UP000027920">
    <property type="component" value="Unassembled WGS sequence"/>
</dbReference>
<dbReference type="EMBL" id="AMGV01000014">
    <property type="protein sequence ID" value="KEF53270.1"/>
    <property type="molecule type" value="Genomic_DNA"/>
</dbReference>
<accession>A0A072PCL0</accession>
<dbReference type="InterPro" id="IPR008928">
    <property type="entry name" value="6-hairpin_glycosidase_sf"/>
</dbReference>
<dbReference type="OrthoDB" id="410058at2759"/>
<feature type="domain" description="Glycosyl hydrolase family 63 C-terminal" evidence="15">
    <location>
        <begin position="264"/>
        <end position="748"/>
    </location>
</feature>
<dbReference type="GO" id="GO:0006487">
    <property type="term" value="P:protein N-linked glycosylation"/>
    <property type="evidence" value="ECO:0007669"/>
    <property type="project" value="UniProtKB-UniRule"/>
</dbReference>
<dbReference type="EC" id="3.2.1.106" evidence="11 12"/>
<evidence type="ECO:0000313" key="18">
    <source>
        <dbReference type="Proteomes" id="UP000027920"/>
    </source>
</evidence>
<feature type="domain" description="Glycosyl hydrolase family 63 N-terminal" evidence="16">
    <location>
        <begin position="24"/>
        <end position="218"/>
    </location>
</feature>
<dbReference type="Pfam" id="PF16923">
    <property type="entry name" value="Glyco_hydro_63N"/>
    <property type="match status" value="1"/>
</dbReference>
<evidence type="ECO:0000256" key="2">
    <source>
        <dbReference type="ARBA" id="ARBA00010833"/>
    </source>
</evidence>
<dbReference type="HOGENOM" id="CLU_007380_1_0_1"/>
<dbReference type="PANTHER" id="PTHR10412">
    <property type="entry name" value="MANNOSYL-OLIGOSACCHARIDE GLUCOSIDASE"/>
    <property type="match status" value="1"/>
</dbReference>
<keyword evidence="6" id="KW-0735">Signal-anchor</keyword>
<keyword evidence="4 12" id="KW-0378">Hydrolase</keyword>
<dbReference type="VEuPathDB" id="FungiDB:A1O9_10718"/>
<keyword evidence="7 12" id="KW-1133">Transmembrane helix</keyword>
<keyword evidence="18" id="KW-1185">Reference proteome</keyword>
<evidence type="ECO:0000256" key="3">
    <source>
        <dbReference type="ARBA" id="ARBA00022692"/>
    </source>
</evidence>
<evidence type="ECO:0000256" key="4">
    <source>
        <dbReference type="ARBA" id="ARBA00022801"/>
    </source>
</evidence>
<feature type="chain" id="PRO_5001683340" description="Mannosyl-oligosaccharide glucosidase" evidence="14">
    <location>
        <begin position="19"/>
        <end position="809"/>
    </location>
</feature>
<comment type="function">
    <text evidence="12">Cleaves the distal alpha 1,2-linked glucose residue from the Glc(3)Man(9)GlcNAc(2) oligosaccharide precursor.</text>
</comment>
<feature type="transmembrane region" description="Helical" evidence="12">
    <location>
        <begin position="776"/>
        <end position="795"/>
    </location>
</feature>
<comment type="caution">
    <text evidence="17">The sequence shown here is derived from an EMBL/GenBank/DDBJ whole genome shotgun (WGS) entry which is preliminary data.</text>
</comment>
<keyword evidence="8 12" id="KW-0472">Membrane</keyword>
<dbReference type="InterPro" id="IPR004888">
    <property type="entry name" value="Glycoside_hydrolase_63"/>
</dbReference>
<dbReference type="GO" id="GO:0005789">
    <property type="term" value="C:endoplasmic reticulum membrane"/>
    <property type="evidence" value="ECO:0007669"/>
    <property type="project" value="UniProtKB-SubCell"/>
</dbReference>
<dbReference type="InterPro" id="IPR031631">
    <property type="entry name" value="Glyco_hydro_63N"/>
</dbReference>
<dbReference type="STRING" id="1182545.A0A072PCL0"/>
<evidence type="ECO:0000256" key="1">
    <source>
        <dbReference type="ARBA" id="ARBA00004648"/>
    </source>
</evidence>
<feature type="signal peptide" evidence="14">
    <location>
        <begin position="1"/>
        <end position="18"/>
    </location>
</feature>
<keyword evidence="9 13" id="KW-0325">Glycoprotein</keyword>
<proteinExistence type="inferred from homology"/>
<keyword evidence="5 12" id="KW-0256">Endoplasmic reticulum</keyword>
<dbReference type="PANTHER" id="PTHR10412:SF11">
    <property type="entry name" value="MANNOSYL-OLIGOSACCHARIDE GLUCOSIDASE"/>
    <property type="match status" value="1"/>
</dbReference>
<dbReference type="RefSeq" id="XP_013255860.1">
    <property type="nucleotide sequence ID" value="XM_013400406.1"/>
</dbReference>
<keyword evidence="10 12" id="KW-0326">Glycosidase</keyword>
<comment type="catalytic activity">
    <reaction evidence="12">
        <text>N(4)-(alpha-D-Glc-(1-&gt;2)-alpha-D-Glc-(1-&gt;3)-alpha-D-Glc-(1-&gt;3)-alpha-D-Man-(1-&gt;2)-alpha-D-Man-(1-&gt;2)-alpha-D-Man-(1-&gt;3)-[alpha-D-Man-(1-&gt;2)-alpha-D-Man-(1-&gt;3)-[alpha-D-Man-(1-&gt;2)-alpha-D-Man-(1-&gt;6)]-alpha-D-Man-(1-&gt;6)]-beta-D-Man-(1-&gt;4)-beta-D-GlcNAc-(1-&gt;4)-beta-D-GlcNAc)-L-asparaginyl-[protein] + H2O = N(4)-(alpha-D-Glc-(1-&gt;3)-alpha-D-Glc-(1-&gt;3)-alpha-D-Man-(1-&gt;2)-alpha-D-Man-(1-&gt;2)-alpha-D-Man-(1-&gt;3)-[alpha-D-Man-(1-&gt;2)-alpha-D-Man-(1-&gt;3)-[alpha-D-Man-(1-&gt;2)-alpha-D-Man-(1-&gt;6)]-alpha-D-Man-(1-&gt;6)]-beta-D-Man-(1-&gt;4)-beta-D-GlcNAc-(1-&gt;4)-beta-D-GlcNAc)-L-asparaginyl-[protein] + beta-D-glucose</text>
        <dbReference type="Rhea" id="RHEA:55988"/>
        <dbReference type="Rhea" id="RHEA-COMP:12806"/>
        <dbReference type="Rhea" id="RHEA-COMP:14355"/>
        <dbReference type="ChEBI" id="CHEBI:15377"/>
        <dbReference type="ChEBI" id="CHEBI:15903"/>
        <dbReference type="ChEBI" id="CHEBI:59082"/>
        <dbReference type="ChEBI" id="CHEBI:132537"/>
        <dbReference type="EC" id="3.2.1.106"/>
    </reaction>
</comment>
<evidence type="ECO:0000256" key="13">
    <source>
        <dbReference type="RuleBase" id="RU369107"/>
    </source>
</evidence>
<evidence type="ECO:0000256" key="14">
    <source>
        <dbReference type="SAM" id="SignalP"/>
    </source>
</evidence>
<protein>
    <recommendedName>
        <fullName evidence="11 12">Mannosyl-oligosaccharide glucosidase</fullName>
        <ecNumber evidence="11 12">3.2.1.106</ecNumber>
    </recommendedName>
    <alternativeName>
        <fullName evidence="13">Glucosidase I</fullName>
    </alternativeName>
</protein>
<comment type="similarity">
    <text evidence="2 12">Belongs to the glycosyl hydrolase 63 family.</text>
</comment>
<evidence type="ECO:0000256" key="12">
    <source>
        <dbReference type="RuleBase" id="RU368089"/>
    </source>
</evidence>
<evidence type="ECO:0000256" key="5">
    <source>
        <dbReference type="ARBA" id="ARBA00022824"/>
    </source>
</evidence>
<evidence type="ECO:0000259" key="15">
    <source>
        <dbReference type="Pfam" id="PF03200"/>
    </source>
</evidence>
<evidence type="ECO:0000256" key="10">
    <source>
        <dbReference type="ARBA" id="ARBA00023295"/>
    </source>
</evidence>
<sequence>MYFILALGLALFVRASTGLNNASWLWGPYRPNLYLGIRPQIPESLSMGIMWSNADDLPTIDKTLRHTCEESDGIMNFGWKFYDARTGGSQVINDTGNRVDMATDFLKSVDQGSQEWQLRVQAVPRSGSEERQSTMLVFYLGSESPESKVTCKRHHSHRVSHSDISCQGTTPTIGAFSVDIGVSGARSDLLQHLVINSMNIPVTKMWQAKAFFLDELKTRGLGDGFIPNNPGEGNLHFVQLIFEDSNEIEVSFNSGKEHLTMTSTPLTKRLEGISAGFQKQHRLTYKPQPPFKGAQFVGFSQYLLSNLMAGIGYLYGTDKVSLNSTSEFTDTQDDFWMYASLGEEQKLVQERRPRQLLTSTPSRPHLPRGYLFDEGFHQEIILEWDMELAMTMLASWFDLMDDDGWIAREQILGPEARSKVLPLLQVQFPHFANPPTLFTAIEKITEMLQMEASSPENSKQYLADPTEGKLWLKAIYPKLKRHYEWFHTTQAGNMTHYRHRSRSFLGYRWRGRTSQHIQTSGLGDYPRAHPSHLEELHVDALSWVGSMSATLRKISAFLGERQDEKTFAKHEASIQGSLDGLHWSAASQAYCDTTIDGKHQIVHVCHKGYLSLFPFLLGHLNATHPHLEAVLDLMRNPGEIWTPYGLRSLSRSDKYYSKGENYCRGSIWVNFNYMVLKRLLSLSAKPSPLQQKMRKLYSELRTNIVDTVYASWVQTSTVWEQYNPETGKGQGTNDFTGWTALVAKIMAMPELEPSVSSHRNANPNKLKLKEGLRTNFSSNMLILFTIAILVIWLAYRKRLGLIVSRLRRP</sequence>
<dbReference type="Pfam" id="PF03200">
    <property type="entry name" value="Glyco_hydro_63"/>
    <property type="match status" value="1"/>
</dbReference>
<comment type="subcellular location">
    <subcellularLocation>
        <location evidence="1 12">Endoplasmic reticulum membrane</location>
        <topology evidence="1 12">Single-pass type II membrane protein</topology>
    </subcellularLocation>
</comment>
<evidence type="ECO:0000256" key="11">
    <source>
        <dbReference type="ARBA" id="ARBA00038888"/>
    </source>
</evidence>
<keyword evidence="14" id="KW-0732">Signal</keyword>
<dbReference type="InterPro" id="IPR038518">
    <property type="entry name" value="Glyco_hydro_63N_sf"/>
</dbReference>
<reference evidence="17 18" key="1">
    <citation type="submission" date="2013-03" db="EMBL/GenBank/DDBJ databases">
        <title>The Genome Sequence of Exophiala aquamarina CBS 119918.</title>
        <authorList>
            <consortium name="The Broad Institute Genomics Platform"/>
            <person name="Cuomo C."/>
            <person name="de Hoog S."/>
            <person name="Gorbushina A."/>
            <person name="Walker B."/>
            <person name="Young S.K."/>
            <person name="Zeng Q."/>
            <person name="Gargeya S."/>
            <person name="Fitzgerald M."/>
            <person name="Haas B."/>
            <person name="Abouelleil A."/>
            <person name="Allen A.W."/>
            <person name="Alvarado L."/>
            <person name="Arachchi H.M."/>
            <person name="Berlin A.M."/>
            <person name="Chapman S.B."/>
            <person name="Gainer-Dewar J."/>
            <person name="Goldberg J."/>
            <person name="Griggs A."/>
            <person name="Gujja S."/>
            <person name="Hansen M."/>
            <person name="Howarth C."/>
            <person name="Imamovic A."/>
            <person name="Ireland A."/>
            <person name="Larimer J."/>
            <person name="McCowan C."/>
            <person name="Murphy C."/>
            <person name="Pearson M."/>
            <person name="Poon T.W."/>
            <person name="Priest M."/>
            <person name="Roberts A."/>
            <person name="Saif S."/>
            <person name="Shea T."/>
            <person name="Sisk P."/>
            <person name="Sykes S."/>
            <person name="Wortman J."/>
            <person name="Nusbaum C."/>
            <person name="Birren B."/>
        </authorList>
    </citation>
    <scope>NUCLEOTIDE SEQUENCE [LARGE SCALE GENOMIC DNA]</scope>
    <source>
        <strain evidence="17 18">CBS 119918</strain>
    </source>
</reference>
<organism evidence="17 18">
    <name type="scientific">Exophiala aquamarina CBS 119918</name>
    <dbReference type="NCBI Taxonomy" id="1182545"/>
    <lineage>
        <taxon>Eukaryota</taxon>
        <taxon>Fungi</taxon>
        <taxon>Dikarya</taxon>
        <taxon>Ascomycota</taxon>
        <taxon>Pezizomycotina</taxon>
        <taxon>Eurotiomycetes</taxon>
        <taxon>Chaetothyriomycetidae</taxon>
        <taxon>Chaetothyriales</taxon>
        <taxon>Herpotrichiellaceae</taxon>
        <taxon>Exophiala</taxon>
    </lineage>
</organism>
<evidence type="ECO:0000256" key="8">
    <source>
        <dbReference type="ARBA" id="ARBA00023136"/>
    </source>
</evidence>